<dbReference type="RefSeq" id="WP_379719510.1">
    <property type="nucleotide sequence ID" value="NZ_JBHSMS010000028.1"/>
</dbReference>
<comment type="caution">
    <text evidence="1">The sequence shown here is derived from an EMBL/GenBank/DDBJ whole genome shotgun (WGS) entry which is preliminary data.</text>
</comment>
<evidence type="ECO:0000313" key="2">
    <source>
        <dbReference type="Proteomes" id="UP001596031"/>
    </source>
</evidence>
<evidence type="ECO:0000313" key="1">
    <source>
        <dbReference type="EMBL" id="MFC5511190.1"/>
    </source>
</evidence>
<protein>
    <recommendedName>
        <fullName evidence="3">Phasin protein</fullName>
    </recommendedName>
</protein>
<dbReference type="Proteomes" id="UP001596031">
    <property type="component" value="Unassembled WGS sequence"/>
</dbReference>
<accession>A0ABW0PEX6</accession>
<evidence type="ECO:0008006" key="3">
    <source>
        <dbReference type="Google" id="ProtNLM"/>
    </source>
</evidence>
<proteinExistence type="predicted"/>
<gene>
    <name evidence="1" type="ORF">ACFPOU_08625</name>
</gene>
<dbReference type="EMBL" id="JBHSMS010000028">
    <property type="protein sequence ID" value="MFC5511190.1"/>
    <property type="molecule type" value="Genomic_DNA"/>
</dbReference>
<name>A0ABW0PEX6_9BURK</name>
<reference evidence="2" key="1">
    <citation type="journal article" date="2019" name="Int. J. Syst. Evol. Microbiol.">
        <title>The Global Catalogue of Microorganisms (GCM) 10K type strain sequencing project: providing services to taxonomists for standard genome sequencing and annotation.</title>
        <authorList>
            <consortium name="The Broad Institute Genomics Platform"/>
            <consortium name="The Broad Institute Genome Sequencing Center for Infectious Disease"/>
            <person name="Wu L."/>
            <person name="Ma J."/>
        </authorList>
    </citation>
    <scope>NUCLEOTIDE SEQUENCE [LARGE SCALE GENOMIC DNA]</scope>
    <source>
        <strain evidence="2">CCUG 38813</strain>
    </source>
</reference>
<sequence>MPAFSPSFPDLRAQYEAQVDFLNQVSCHALDTLKQLSDLNMHMTRRIVDDALRIGHALAACNDPVQMGSVALREIPPAAEDWRSWQSSLMNVLTAGGATLARDANDGGWQAARNAASAGAAHTPA</sequence>
<organism evidence="1 2">
    <name type="scientific">Massilia jejuensis</name>
    <dbReference type="NCBI Taxonomy" id="648894"/>
    <lineage>
        <taxon>Bacteria</taxon>
        <taxon>Pseudomonadati</taxon>
        <taxon>Pseudomonadota</taxon>
        <taxon>Betaproteobacteria</taxon>
        <taxon>Burkholderiales</taxon>
        <taxon>Oxalobacteraceae</taxon>
        <taxon>Telluria group</taxon>
        <taxon>Massilia</taxon>
    </lineage>
</organism>
<keyword evidence="2" id="KW-1185">Reference proteome</keyword>